<dbReference type="InterPro" id="IPR003735">
    <property type="entry name" value="Metal_Tscrpt_repr"/>
</dbReference>
<dbReference type="GO" id="GO:0003677">
    <property type="term" value="F:DNA binding"/>
    <property type="evidence" value="ECO:0007669"/>
    <property type="project" value="InterPro"/>
</dbReference>
<evidence type="ECO:0000313" key="7">
    <source>
        <dbReference type="EMBL" id="TRY00063.1"/>
    </source>
</evidence>
<evidence type="ECO:0000256" key="4">
    <source>
        <dbReference type="ARBA" id="ARBA00022723"/>
    </source>
</evidence>
<reference evidence="7 8" key="1">
    <citation type="submission" date="2019-07" db="EMBL/GenBank/DDBJ databases">
        <title>Genome sequence of Acholeplasma laidlawii strain with increased resistance to erythromycin.</title>
        <authorList>
            <person name="Medvedeva E.S."/>
            <person name="Baranova N.B."/>
            <person name="Siniagina M.N."/>
            <person name="Mouzykantov A."/>
            <person name="Chernova O.A."/>
            <person name="Chernov V.M."/>
        </authorList>
    </citation>
    <scope>NUCLEOTIDE SEQUENCE [LARGE SCALE GENOMIC DNA]</scope>
    <source>
        <strain evidence="7 8">PG8REry</strain>
    </source>
</reference>
<dbReference type="GO" id="GO:0046872">
    <property type="term" value="F:metal ion binding"/>
    <property type="evidence" value="ECO:0007669"/>
    <property type="project" value="UniProtKB-KW"/>
</dbReference>
<evidence type="ECO:0000256" key="1">
    <source>
        <dbReference type="ARBA" id="ARBA00004496"/>
    </source>
</evidence>
<dbReference type="Proteomes" id="UP000315938">
    <property type="component" value="Unassembled WGS sequence"/>
</dbReference>
<dbReference type="RefSeq" id="WP_012242434.1">
    <property type="nucleotide sequence ID" value="NZ_CP103951.1"/>
</dbReference>
<organism evidence="7 8">
    <name type="scientific">Acholeplasma laidlawii</name>
    <dbReference type="NCBI Taxonomy" id="2148"/>
    <lineage>
        <taxon>Bacteria</taxon>
        <taxon>Bacillati</taxon>
        <taxon>Mycoplasmatota</taxon>
        <taxon>Mollicutes</taxon>
        <taxon>Acholeplasmatales</taxon>
        <taxon>Acholeplasmataceae</taxon>
        <taxon>Acholeplasma</taxon>
    </lineage>
</organism>
<evidence type="ECO:0000256" key="3">
    <source>
        <dbReference type="ARBA" id="ARBA00022490"/>
    </source>
</evidence>
<name>A0A553IIN1_ACHLA</name>
<dbReference type="PANTHER" id="PTHR33677">
    <property type="entry name" value="TRANSCRIPTIONAL REPRESSOR FRMR-RELATED"/>
    <property type="match status" value="1"/>
</dbReference>
<dbReference type="GO" id="GO:0045892">
    <property type="term" value="P:negative regulation of DNA-templated transcription"/>
    <property type="evidence" value="ECO:0007669"/>
    <property type="project" value="UniProtKB-ARBA"/>
</dbReference>
<dbReference type="Pfam" id="PF02583">
    <property type="entry name" value="Trns_repr_metal"/>
    <property type="match status" value="1"/>
</dbReference>
<evidence type="ECO:0000256" key="6">
    <source>
        <dbReference type="ARBA" id="ARBA00041544"/>
    </source>
</evidence>
<dbReference type="CDD" id="cd10159">
    <property type="entry name" value="CsoR-like_DUF156_2"/>
    <property type="match status" value="1"/>
</dbReference>
<comment type="subunit">
    <text evidence="2">Homodimer.</text>
</comment>
<dbReference type="GO" id="GO:0005737">
    <property type="term" value="C:cytoplasm"/>
    <property type="evidence" value="ECO:0007669"/>
    <property type="project" value="UniProtKB-SubCell"/>
</dbReference>
<dbReference type="GeneID" id="41338664"/>
<protein>
    <recommendedName>
        <fullName evidence="5">Copper-sensing transcriptional repressor CsoR</fullName>
    </recommendedName>
    <alternativeName>
        <fullName evidence="6">Copper-sensitive operon repressor</fullName>
    </alternativeName>
</protein>
<dbReference type="Gene3D" id="1.20.58.1000">
    <property type="entry name" value="Metal-sensitive repressor, helix protomer"/>
    <property type="match status" value="1"/>
</dbReference>
<comment type="caution">
    <text evidence="7">The sequence shown here is derived from an EMBL/GenBank/DDBJ whole genome shotgun (WGS) entry which is preliminary data.</text>
</comment>
<evidence type="ECO:0000313" key="8">
    <source>
        <dbReference type="Proteomes" id="UP000315938"/>
    </source>
</evidence>
<evidence type="ECO:0000256" key="2">
    <source>
        <dbReference type="ARBA" id="ARBA00011738"/>
    </source>
</evidence>
<evidence type="ECO:0000256" key="5">
    <source>
        <dbReference type="ARBA" id="ARBA00039938"/>
    </source>
</evidence>
<sequence>MHDHKNIIKLLKTAQGQVESVIKMTEDDRYCLDISTQINASIALLKKAQKELLVNHLNTCVLDSINAGSSEEKIEEISVLLKKLL</sequence>
<dbReference type="AlphaFoldDB" id="A0A553IIN1"/>
<keyword evidence="3" id="KW-0963">Cytoplasm</keyword>
<comment type="subcellular location">
    <subcellularLocation>
        <location evidence="1">Cytoplasm</location>
    </subcellularLocation>
</comment>
<gene>
    <name evidence="7" type="ORF">FNV44_03195</name>
</gene>
<dbReference type="InterPro" id="IPR038390">
    <property type="entry name" value="Metal_Tscrpt_repr_sf"/>
</dbReference>
<proteinExistence type="predicted"/>
<accession>A0A553IIN1</accession>
<dbReference type="OMA" id="VADEQYC"/>
<dbReference type="EMBL" id="VKID01000001">
    <property type="protein sequence ID" value="TRY00063.1"/>
    <property type="molecule type" value="Genomic_DNA"/>
</dbReference>
<dbReference type="PANTHER" id="PTHR33677:SF4">
    <property type="entry name" value="COPPER-SENSING TRANSCRIPTIONAL REPRESSOR CSOR"/>
    <property type="match status" value="1"/>
</dbReference>
<keyword evidence="4" id="KW-0479">Metal-binding</keyword>